<feature type="compositionally biased region" description="Acidic residues" evidence="1">
    <location>
        <begin position="428"/>
        <end position="442"/>
    </location>
</feature>
<name>A0A8C7H5Z1_ONCKI</name>
<dbReference type="InterPro" id="IPR040006">
    <property type="entry name" value="TNKS1BP1-like"/>
</dbReference>
<dbReference type="Pfam" id="PF15327">
    <property type="entry name" value="Tankyrase_bdg_C"/>
    <property type="match status" value="1"/>
</dbReference>
<evidence type="ECO:0000313" key="3">
    <source>
        <dbReference type="Ensembl" id="ENSOKIP00005053376.1"/>
    </source>
</evidence>
<feature type="compositionally biased region" description="Low complexity" evidence="1">
    <location>
        <begin position="126"/>
        <end position="145"/>
    </location>
</feature>
<dbReference type="Proteomes" id="UP000694557">
    <property type="component" value="Unassembled WGS sequence"/>
</dbReference>
<feature type="region of interest" description="Disordered" evidence="1">
    <location>
        <begin position="480"/>
        <end position="606"/>
    </location>
</feature>
<evidence type="ECO:0000256" key="1">
    <source>
        <dbReference type="SAM" id="MobiDB-lite"/>
    </source>
</evidence>
<feature type="region of interest" description="Disordered" evidence="1">
    <location>
        <begin position="977"/>
        <end position="1097"/>
    </location>
</feature>
<feature type="region of interest" description="Disordered" evidence="1">
    <location>
        <begin position="329"/>
        <end position="354"/>
    </location>
</feature>
<feature type="domain" description="Tankyrase 1-binding protein C-terminal" evidence="2">
    <location>
        <begin position="917"/>
        <end position="1088"/>
    </location>
</feature>
<evidence type="ECO:0000259" key="2">
    <source>
        <dbReference type="SMART" id="SM01319"/>
    </source>
</evidence>
<proteinExistence type="predicted"/>
<feature type="compositionally biased region" description="Polar residues" evidence="1">
    <location>
        <begin position="1033"/>
        <end position="1063"/>
    </location>
</feature>
<dbReference type="InterPro" id="IPR032764">
    <property type="entry name" value="Tankyrase-bd_C"/>
</dbReference>
<protein>
    <recommendedName>
        <fullName evidence="2">Tankyrase 1-binding protein C-terminal domain-containing protein</fullName>
    </recommendedName>
</protein>
<dbReference type="PANTHER" id="PTHR22042:SF3">
    <property type="entry name" value="RIKEN CDNA 2900026A02 GENE"/>
    <property type="match status" value="1"/>
</dbReference>
<feature type="compositionally biased region" description="Basic and acidic residues" evidence="1">
    <location>
        <begin position="288"/>
        <end position="311"/>
    </location>
</feature>
<feature type="compositionally biased region" description="Basic and acidic residues" evidence="1">
    <location>
        <begin position="334"/>
        <end position="343"/>
    </location>
</feature>
<feature type="compositionally biased region" description="Basic and acidic residues" evidence="1">
    <location>
        <begin position="672"/>
        <end position="710"/>
    </location>
</feature>
<feature type="region of interest" description="Disordered" evidence="1">
    <location>
        <begin position="236"/>
        <end position="311"/>
    </location>
</feature>
<dbReference type="Ensembl" id="ENSOKIT00005056412.1">
    <property type="protein sequence ID" value="ENSOKIP00005053376.1"/>
    <property type="gene ID" value="ENSOKIG00005022591.1"/>
</dbReference>
<feature type="compositionally biased region" description="Basic and acidic residues" evidence="1">
    <location>
        <begin position="977"/>
        <end position="997"/>
    </location>
</feature>
<keyword evidence="4" id="KW-1185">Reference proteome</keyword>
<feature type="compositionally biased region" description="Low complexity" evidence="1">
    <location>
        <begin position="53"/>
        <end position="69"/>
    </location>
</feature>
<feature type="region of interest" description="Disordered" evidence="1">
    <location>
        <begin position="1"/>
        <end position="200"/>
    </location>
</feature>
<dbReference type="PANTHER" id="PTHR22042">
    <property type="entry name" value="TANKYRASE 1 BINDING PROTEIN"/>
    <property type="match status" value="1"/>
</dbReference>
<feature type="region of interest" description="Disordered" evidence="1">
    <location>
        <begin position="422"/>
        <end position="449"/>
    </location>
</feature>
<dbReference type="AlphaFoldDB" id="A0A8C7H5Z1"/>
<gene>
    <name evidence="3" type="primary">LOC109893913</name>
</gene>
<feature type="compositionally biased region" description="Polar residues" evidence="1">
    <location>
        <begin position="146"/>
        <end position="160"/>
    </location>
</feature>
<evidence type="ECO:0000313" key="4">
    <source>
        <dbReference type="Proteomes" id="UP000694557"/>
    </source>
</evidence>
<reference evidence="3" key="1">
    <citation type="submission" date="2025-08" db="UniProtKB">
        <authorList>
            <consortium name="Ensembl"/>
        </authorList>
    </citation>
    <scope>IDENTIFICATION</scope>
</reference>
<feature type="compositionally biased region" description="Basic and acidic residues" evidence="1">
    <location>
        <begin position="250"/>
        <end position="263"/>
    </location>
</feature>
<feature type="compositionally biased region" description="Polar residues" evidence="1">
    <location>
        <begin position="112"/>
        <end position="124"/>
    </location>
</feature>
<feature type="compositionally biased region" description="Basic and acidic residues" evidence="1">
    <location>
        <begin position="271"/>
        <end position="280"/>
    </location>
</feature>
<reference evidence="3" key="2">
    <citation type="submission" date="2025-09" db="UniProtKB">
        <authorList>
            <consortium name="Ensembl"/>
        </authorList>
    </citation>
    <scope>IDENTIFICATION</scope>
</reference>
<feature type="region of interest" description="Disordered" evidence="1">
    <location>
        <begin position="925"/>
        <end position="959"/>
    </location>
</feature>
<dbReference type="SMART" id="SM01319">
    <property type="entry name" value="Tankyrase_bdg_C"/>
    <property type="match status" value="1"/>
</dbReference>
<organism evidence="3 4">
    <name type="scientific">Oncorhynchus kisutch</name>
    <name type="common">Coho salmon</name>
    <name type="synonym">Salmo kisutch</name>
    <dbReference type="NCBI Taxonomy" id="8019"/>
    <lineage>
        <taxon>Eukaryota</taxon>
        <taxon>Metazoa</taxon>
        <taxon>Chordata</taxon>
        <taxon>Craniata</taxon>
        <taxon>Vertebrata</taxon>
        <taxon>Euteleostomi</taxon>
        <taxon>Actinopterygii</taxon>
        <taxon>Neopterygii</taxon>
        <taxon>Teleostei</taxon>
        <taxon>Protacanthopterygii</taxon>
        <taxon>Salmoniformes</taxon>
        <taxon>Salmonidae</taxon>
        <taxon>Salmoninae</taxon>
        <taxon>Oncorhynchus</taxon>
    </lineage>
</organism>
<feature type="compositionally biased region" description="Polar residues" evidence="1">
    <location>
        <begin position="185"/>
        <end position="200"/>
    </location>
</feature>
<feature type="region of interest" description="Disordered" evidence="1">
    <location>
        <begin position="672"/>
        <end position="735"/>
    </location>
</feature>
<feature type="compositionally biased region" description="Basic residues" evidence="1">
    <location>
        <begin position="936"/>
        <end position="950"/>
    </location>
</feature>
<accession>A0A8C7H5Z1</accession>
<sequence length="1097" mass="124610">MAARMDIASGEVGQARGAGFKPAPGPKPRLTPKPFSLQRNTTLRSILAPKTLTRTPQPSQTTSTTPTTSRKPEPNQPISGPVFDSSGAVKHDTESTMTPEPTNALKAPSAITPHTDSTHTTEQNHAALSTSSSLTAPTSEPPASTISDRTGTSEANQVSESELDEHGNSDSGHSATGTEAVPLPSVTSAPLQPQSEDTVSELTSAIVRCHAGEDQTARWGGCRKRLSMGLTSRFESAGLSCPSQPPAKENNQKQEQATKRETAVLKVSVLRTKEEEKITDSPETPSDPECRLKHSAPLKEERFEEGVKETGEEKVFSIQRRISLLLDSSSRPEPLTKREEVPDPIKQADGSGGVKQRIKDWALDTPPVQASNQRVDVAPQPIPGRVHRVLNVTGGSLATSESVQLAPREDKASILCRSGRSGIKVNSEEIEDEEEEGEEEGEEKGAQVPLYKPVGRLLRMEDGGKKQELVIDQIEKDMETKVQEEGKLKQLELEERQAEKEREKERKQEVELEIERQKKVEKEKERERRSEKEEKKMKEEGRERQREIERERDRQRQREERERERKRKEEDRERERQRGEERDRERQREDEERENMRKEEKERERQIELEREKEILREEEERERRKEERETERQIELEREKEILREEEEREMFRVEEERLREEDREKLIEEERKRERKREEEKMKEDERQREKEQARERQREEEREKEQVESPVQLITFEPDHSPKPELPSRSPTIPIIEPILKDEEQPHIKVVYSFSNKEEKPLLEVVNDNFSIKLGRWGSQTRLLADCAQDETSSPGRLLGLQKTVVNTQEALNVKSHPAEGNIEWVVPAPENRMEKVDEEEEANVDTEEEQLKCCVGAGEGHDTEALIGGELDKQYGGCDTRLSEDDSLQTTVEQISPVTPDEPNSTSPLEETEELLAFPDISPLLDTSAQRARAKLRKSRRTRPPRAVHQNSTTATLEENRIHDWRFCDSSDKVDSLTRGDCESDEEQPRGREVPSQPQRIPLFSGMDPSALKAQLKKRTGGGVKGADTDSQTDSLALSPSQLSRSPGCSSFLPRTSQILPPVVNKDGGGDSSPSWLQELKSKKRLSQYNSED</sequence>
<dbReference type="GeneTree" id="ENSGT00940000154184"/>